<proteinExistence type="predicted"/>
<dbReference type="AlphaFoldDB" id="A0A8X7C680"/>
<reference evidence="1" key="1">
    <citation type="submission" date="2020-08" db="EMBL/GenBank/DDBJ databases">
        <title>Multicomponent nature underlies the extraordinary mechanical properties of spider dragline silk.</title>
        <authorList>
            <person name="Kono N."/>
            <person name="Nakamura H."/>
            <person name="Mori M."/>
            <person name="Yoshida Y."/>
            <person name="Ohtoshi R."/>
            <person name="Malay A.D."/>
            <person name="Moran D.A.P."/>
            <person name="Tomita M."/>
            <person name="Numata K."/>
            <person name="Arakawa K."/>
        </authorList>
    </citation>
    <scope>NUCLEOTIDE SEQUENCE</scope>
</reference>
<dbReference type="EMBL" id="BMAV01011440">
    <property type="protein sequence ID" value="GFY57330.1"/>
    <property type="molecule type" value="Genomic_DNA"/>
</dbReference>
<comment type="caution">
    <text evidence="1">The sequence shown here is derived from an EMBL/GenBank/DDBJ whole genome shotgun (WGS) entry which is preliminary data.</text>
</comment>
<organism evidence="1 2">
    <name type="scientific">Trichonephila inaurata madagascariensis</name>
    <dbReference type="NCBI Taxonomy" id="2747483"/>
    <lineage>
        <taxon>Eukaryota</taxon>
        <taxon>Metazoa</taxon>
        <taxon>Ecdysozoa</taxon>
        <taxon>Arthropoda</taxon>
        <taxon>Chelicerata</taxon>
        <taxon>Arachnida</taxon>
        <taxon>Araneae</taxon>
        <taxon>Araneomorphae</taxon>
        <taxon>Entelegynae</taxon>
        <taxon>Araneoidea</taxon>
        <taxon>Nephilidae</taxon>
        <taxon>Trichonephila</taxon>
        <taxon>Trichonephila inaurata</taxon>
    </lineage>
</organism>
<keyword evidence="2" id="KW-1185">Reference proteome</keyword>
<protein>
    <submittedName>
        <fullName evidence="1">Uncharacterized protein</fullName>
    </submittedName>
</protein>
<name>A0A8X7C680_9ARAC</name>
<evidence type="ECO:0000313" key="1">
    <source>
        <dbReference type="EMBL" id="GFY57330.1"/>
    </source>
</evidence>
<sequence length="78" mass="8759">MELYSVSQHVKHFQANRILQEASKSLQLALLMWSILWVQEGGLNCTAACLECNSDSCTNPSPTIYINEIDDDGNNEQK</sequence>
<gene>
    <name evidence="1" type="ORF">TNIN_17111</name>
</gene>
<accession>A0A8X7C680</accession>
<evidence type="ECO:0000313" key="2">
    <source>
        <dbReference type="Proteomes" id="UP000886998"/>
    </source>
</evidence>
<dbReference type="Proteomes" id="UP000886998">
    <property type="component" value="Unassembled WGS sequence"/>
</dbReference>